<dbReference type="RefSeq" id="WP_235280494.1">
    <property type="nucleotide sequence ID" value="NZ_CP010817.1"/>
</dbReference>
<proteinExistence type="predicted"/>
<reference evidence="2 3" key="1">
    <citation type="submission" date="2016-10" db="EMBL/GenBank/DDBJ databases">
        <authorList>
            <person name="Varghese N."/>
            <person name="Submissions S."/>
        </authorList>
    </citation>
    <scope>NUCLEOTIDE SEQUENCE [LARGE SCALE GENOMIC DNA]</scope>
    <source>
        <strain evidence="3">DSM 19823 / KCTC 23066 / CCTCC M 208030 / D25</strain>
    </source>
</reference>
<comment type="caution">
    <text evidence="2">The sequence shown here is derived from an EMBL/GenBank/DDBJ whole genome shotgun (WGS) entry which is preliminary data.</text>
</comment>
<keyword evidence="1" id="KW-0732">Signal</keyword>
<evidence type="ECO:0000313" key="3">
    <source>
        <dbReference type="Proteomes" id="UP000183496"/>
    </source>
</evidence>
<evidence type="ECO:0000256" key="1">
    <source>
        <dbReference type="SAM" id="SignalP"/>
    </source>
</evidence>
<feature type="chain" id="PRO_5042546220" evidence="1">
    <location>
        <begin position="28"/>
        <end position="71"/>
    </location>
</feature>
<gene>
    <name evidence="2" type="ORF">SAMN04488089_101169</name>
</gene>
<protein>
    <submittedName>
        <fullName evidence="2">Uncharacterized protein</fullName>
    </submittedName>
</protein>
<name>A0AAJ4W0P8_MYRPR</name>
<feature type="signal peptide" evidence="1">
    <location>
        <begin position="1"/>
        <end position="27"/>
    </location>
</feature>
<dbReference type="AlphaFoldDB" id="A0AAJ4W0P8"/>
<dbReference type="PROSITE" id="PS51257">
    <property type="entry name" value="PROKAR_LIPOPROTEIN"/>
    <property type="match status" value="1"/>
</dbReference>
<dbReference type="Proteomes" id="UP000183496">
    <property type="component" value="Unassembled WGS sequence"/>
</dbReference>
<sequence length="71" mass="7854">MKKHFTKLSSILLLGLTLLTASTFTSCSNDDNVPYVIPTFSGTVESVTFDEVTIDPQLNIANAVYRWKDNA</sequence>
<organism evidence="2 3">
    <name type="scientific">Myroides profundi</name>
    <dbReference type="NCBI Taxonomy" id="480520"/>
    <lineage>
        <taxon>Bacteria</taxon>
        <taxon>Pseudomonadati</taxon>
        <taxon>Bacteroidota</taxon>
        <taxon>Flavobacteriia</taxon>
        <taxon>Flavobacteriales</taxon>
        <taxon>Flavobacteriaceae</taxon>
        <taxon>Myroides</taxon>
    </lineage>
</organism>
<keyword evidence="3" id="KW-1185">Reference proteome</keyword>
<dbReference type="EMBL" id="FOFY01000001">
    <property type="protein sequence ID" value="SEP94774.1"/>
    <property type="molecule type" value="Genomic_DNA"/>
</dbReference>
<evidence type="ECO:0000313" key="2">
    <source>
        <dbReference type="EMBL" id="SEP94774.1"/>
    </source>
</evidence>
<accession>A0AAJ4W0P8</accession>